<name>A0ABW4HWX7_9BACI</name>
<keyword evidence="4 5" id="KW-0804">Transcription</keyword>
<dbReference type="Gene3D" id="1.10.10.10">
    <property type="entry name" value="Winged helix-like DNA-binding domain superfamily/Winged helix DNA-binding domain"/>
    <property type="match status" value="1"/>
</dbReference>
<feature type="domain" description="Heat-inducible transcription repressor HrcA C-terminal" evidence="6">
    <location>
        <begin position="103"/>
        <end position="321"/>
    </location>
</feature>
<reference evidence="8" key="1">
    <citation type="journal article" date="2019" name="Int. J. Syst. Evol. Microbiol.">
        <title>The Global Catalogue of Microorganisms (GCM) 10K type strain sequencing project: providing services to taxonomists for standard genome sequencing and annotation.</title>
        <authorList>
            <consortium name="The Broad Institute Genomics Platform"/>
            <consortium name="The Broad Institute Genome Sequencing Center for Infectious Disease"/>
            <person name="Wu L."/>
            <person name="Ma J."/>
        </authorList>
    </citation>
    <scope>NUCLEOTIDE SEQUENCE [LARGE SCALE GENOMIC DNA]</scope>
    <source>
        <strain evidence="8">CGMCC 1.12376</strain>
    </source>
</reference>
<dbReference type="InterPro" id="IPR023120">
    <property type="entry name" value="WHTH_transcript_rep_HrcA_IDD"/>
</dbReference>
<accession>A0ABW4HWX7</accession>
<dbReference type="NCBIfam" id="TIGR00331">
    <property type="entry name" value="hrcA"/>
    <property type="match status" value="1"/>
</dbReference>
<keyword evidence="1 5" id="KW-0678">Repressor</keyword>
<dbReference type="EMBL" id="JBHUDE010000164">
    <property type="protein sequence ID" value="MFD1609873.1"/>
    <property type="molecule type" value="Genomic_DNA"/>
</dbReference>
<dbReference type="PANTHER" id="PTHR34824">
    <property type="entry name" value="HEAT-INDUCIBLE TRANSCRIPTION REPRESSOR HRCA"/>
    <property type="match status" value="1"/>
</dbReference>
<evidence type="ECO:0000256" key="1">
    <source>
        <dbReference type="ARBA" id="ARBA00022491"/>
    </source>
</evidence>
<keyword evidence="3 5" id="KW-0346">Stress response</keyword>
<evidence type="ECO:0000256" key="2">
    <source>
        <dbReference type="ARBA" id="ARBA00023015"/>
    </source>
</evidence>
<dbReference type="Gene3D" id="3.30.390.60">
    <property type="entry name" value="Heat-inducible transcription repressor hrca homolog, domain 3"/>
    <property type="match status" value="1"/>
</dbReference>
<dbReference type="SUPFAM" id="SSF46785">
    <property type="entry name" value="Winged helix' DNA-binding domain"/>
    <property type="match status" value="1"/>
</dbReference>
<dbReference type="InterPro" id="IPR036388">
    <property type="entry name" value="WH-like_DNA-bd_sf"/>
</dbReference>
<protein>
    <recommendedName>
        <fullName evidence="5">Heat-inducible transcription repressor HrcA</fullName>
    </recommendedName>
</protein>
<evidence type="ECO:0000313" key="8">
    <source>
        <dbReference type="Proteomes" id="UP001597221"/>
    </source>
</evidence>
<evidence type="ECO:0000256" key="5">
    <source>
        <dbReference type="HAMAP-Rule" id="MF_00081"/>
    </source>
</evidence>
<gene>
    <name evidence="5 7" type="primary">hrcA</name>
    <name evidence="7" type="ORF">ACFSBH_19830</name>
</gene>
<keyword evidence="8" id="KW-1185">Reference proteome</keyword>
<comment type="caution">
    <text evidence="7">The sequence shown here is derived from an EMBL/GenBank/DDBJ whole genome shotgun (WGS) entry which is preliminary data.</text>
</comment>
<dbReference type="PIRSF" id="PIRSF005485">
    <property type="entry name" value="HrcA"/>
    <property type="match status" value="1"/>
</dbReference>
<keyword evidence="2 5" id="KW-0805">Transcription regulation</keyword>
<dbReference type="Pfam" id="PF01628">
    <property type="entry name" value="HrcA"/>
    <property type="match status" value="1"/>
</dbReference>
<comment type="similarity">
    <text evidence="5">Belongs to the HrcA family.</text>
</comment>
<dbReference type="InterPro" id="IPR036390">
    <property type="entry name" value="WH_DNA-bd_sf"/>
</dbReference>
<dbReference type="InterPro" id="IPR029016">
    <property type="entry name" value="GAF-like_dom_sf"/>
</dbReference>
<dbReference type="InterPro" id="IPR002571">
    <property type="entry name" value="HrcA"/>
</dbReference>
<organism evidence="7 8">
    <name type="scientific">Oceanobacillus luteolus</name>
    <dbReference type="NCBI Taxonomy" id="1274358"/>
    <lineage>
        <taxon>Bacteria</taxon>
        <taxon>Bacillati</taxon>
        <taxon>Bacillota</taxon>
        <taxon>Bacilli</taxon>
        <taxon>Bacillales</taxon>
        <taxon>Bacillaceae</taxon>
        <taxon>Oceanobacillus</taxon>
    </lineage>
</organism>
<evidence type="ECO:0000313" key="7">
    <source>
        <dbReference type="EMBL" id="MFD1609873.1"/>
    </source>
</evidence>
<sequence>MLTERQLLLLQVIIDDFIDTAHPVGSRALAKKGDIPYSAATIRNEMADLEELGFLEKMHSSSGRIPSEKGYRYYVDHLIKPISNNKYNGIVSKLITEGIFEFEQVVQMSAEILSDLTSYTAIILGPEVFETKLKQLQIVPLTSQTAVAILITNTGHVEHRSISLPEAINASDLEKLVNIINEKLVGLPVVKLQDMFYTEIAQIMKQYLDDYEKSMQYLKAIFATDYPVKVYVSGKSNMLMLPEFNDINKVRSFYSLMDREEEIVNLLKDSTPGIEVTIGNENEIEAIKDFSLITSSLHHGKEQMGTIALLGPKRMEYRKVISLLKGLSNEMTNTLYMWYKNDD</sequence>
<evidence type="ECO:0000259" key="6">
    <source>
        <dbReference type="Pfam" id="PF01628"/>
    </source>
</evidence>
<dbReference type="PANTHER" id="PTHR34824:SF1">
    <property type="entry name" value="HEAT-INDUCIBLE TRANSCRIPTION REPRESSOR HRCA"/>
    <property type="match status" value="1"/>
</dbReference>
<dbReference type="Gene3D" id="3.30.450.40">
    <property type="match status" value="1"/>
</dbReference>
<dbReference type="InterPro" id="IPR021153">
    <property type="entry name" value="HrcA_C"/>
</dbReference>
<dbReference type="RefSeq" id="WP_251511078.1">
    <property type="nucleotide sequence ID" value="NZ_JAMBON010000001.1"/>
</dbReference>
<dbReference type="Proteomes" id="UP001597221">
    <property type="component" value="Unassembled WGS sequence"/>
</dbReference>
<comment type="function">
    <text evidence="5">Negative regulator of class I heat shock genes (grpE-dnaK-dnaJ and groELS operons). Prevents heat-shock induction of these operons.</text>
</comment>
<dbReference type="SUPFAM" id="SSF55781">
    <property type="entry name" value="GAF domain-like"/>
    <property type="match status" value="1"/>
</dbReference>
<dbReference type="HAMAP" id="MF_00081">
    <property type="entry name" value="HrcA"/>
    <property type="match status" value="1"/>
</dbReference>
<evidence type="ECO:0000256" key="4">
    <source>
        <dbReference type="ARBA" id="ARBA00023163"/>
    </source>
</evidence>
<proteinExistence type="inferred from homology"/>
<evidence type="ECO:0000256" key="3">
    <source>
        <dbReference type="ARBA" id="ARBA00023016"/>
    </source>
</evidence>